<dbReference type="KEGG" id="nli:G3M70_07325"/>
<organism evidence="2 3">
    <name type="scientific">Candidatus Nitronauta litoralis</name>
    <dbReference type="NCBI Taxonomy" id="2705533"/>
    <lineage>
        <taxon>Bacteria</taxon>
        <taxon>Pseudomonadati</taxon>
        <taxon>Nitrospinota/Tectimicrobiota group</taxon>
        <taxon>Nitrospinota</taxon>
        <taxon>Nitrospinia</taxon>
        <taxon>Nitrospinales</taxon>
        <taxon>Nitrospinaceae</taxon>
        <taxon>Candidatus Nitronauta</taxon>
    </lineage>
</organism>
<sequence>MKNNSDIIRPVQLQKVIATLLDENGNVKEKSEILKDQSGKVVSSKTIKHGRKK</sequence>
<evidence type="ECO:0000313" key="3">
    <source>
        <dbReference type="Proteomes" id="UP000594688"/>
    </source>
</evidence>
<dbReference type="Proteomes" id="UP000594688">
    <property type="component" value="Chromosome"/>
</dbReference>
<evidence type="ECO:0000256" key="1">
    <source>
        <dbReference type="SAM" id="MobiDB-lite"/>
    </source>
</evidence>
<dbReference type="EMBL" id="CP048685">
    <property type="protein sequence ID" value="QPJ61706.1"/>
    <property type="molecule type" value="Genomic_DNA"/>
</dbReference>
<evidence type="ECO:0000313" key="2">
    <source>
        <dbReference type="EMBL" id="QPJ61706.1"/>
    </source>
</evidence>
<name>A0A7T0BVG3_9BACT</name>
<dbReference type="AlphaFoldDB" id="A0A7T0BVG3"/>
<feature type="region of interest" description="Disordered" evidence="1">
    <location>
        <begin position="32"/>
        <end position="53"/>
    </location>
</feature>
<gene>
    <name evidence="2" type="ORF">G3M70_07325</name>
</gene>
<accession>A0A7T0BVG3</accession>
<reference evidence="2 3" key="1">
    <citation type="submission" date="2020-02" db="EMBL/GenBank/DDBJ databases">
        <title>Genomic and physiological characterization of two novel Nitrospinaceae genera.</title>
        <authorList>
            <person name="Mueller A.J."/>
            <person name="Jung M.-Y."/>
            <person name="Strachan C.R."/>
            <person name="Herbold C.W."/>
            <person name="Kirkegaard R.H."/>
            <person name="Daims H."/>
        </authorList>
    </citation>
    <scope>NUCLEOTIDE SEQUENCE [LARGE SCALE GENOMIC DNA]</scope>
    <source>
        <strain evidence="2">EB</strain>
    </source>
</reference>
<protein>
    <submittedName>
        <fullName evidence="2">Uncharacterized protein</fullName>
    </submittedName>
</protein>
<proteinExistence type="predicted"/>